<dbReference type="Proteomes" id="UP000630660">
    <property type="component" value="Unassembled WGS sequence"/>
</dbReference>
<feature type="signal peptide" evidence="1">
    <location>
        <begin position="1"/>
        <end position="20"/>
    </location>
</feature>
<proteinExistence type="predicted"/>
<reference evidence="3" key="1">
    <citation type="submission" date="2019-11" db="EMBL/GenBank/DDBJ databases">
        <title>Microbial mats filling the niche in hypersaline microbial mats.</title>
        <authorList>
            <person name="Wong H.L."/>
            <person name="Macleod F.I."/>
            <person name="White R.A. III"/>
            <person name="Burns B.P."/>
        </authorList>
    </citation>
    <scope>NUCLEOTIDE SEQUENCE</scope>
    <source>
        <strain evidence="3">Bin_327</strain>
    </source>
</reference>
<dbReference type="InterPro" id="IPR013229">
    <property type="entry name" value="PEGA"/>
</dbReference>
<name>A0A9D5QEH8_UNCW3</name>
<accession>A0A9D5QEH8</accession>
<evidence type="ECO:0000256" key="1">
    <source>
        <dbReference type="SAM" id="SignalP"/>
    </source>
</evidence>
<feature type="domain" description="PEGA" evidence="2">
    <location>
        <begin position="27"/>
        <end position="94"/>
    </location>
</feature>
<protein>
    <submittedName>
        <fullName evidence="3">PEGA domain-containing protein</fullName>
    </submittedName>
</protein>
<feature type="chain" id="PRO_5038779020" evidence="1">
    <location>
        <begin position="21"/>
        <end position="475"/>
    </location>
</feature>
<dbReference type="EMBL" id="WJKJ01000250">
    <property type="protein sequence ID" value="MBD3365055.1"/>
    <property type="molecule type" value="Genomic_DNA"/>
</dbReference>
<gene>
    <name evidence="3" type="ORF">GF359_07550</name>
</gene>
<feature type="domain" description="PEGA" evidence="2">
    <location>
        <begin position="99"/>
        <end position="166"/>
    </location>
</feature>
<feature type="domain" description="PEGA" evidence="2">
    <location>
        <begin position="170"/>
        <end position="239"/>
    </location>
</feature>
<dbReference type="PANTHER" id="PTHR36194">
    <property type="entry name" value="S-LAYER-LIKE PROTEIN"/>
    <property type="match status" value="1"/>
</dbReference>
<dbReference type="PANTHER" id="PTHR36194:SF1">
    <property type="entry name" value="S-LAYER-LIKE PROTEIN"/>
    <property type="match status" value="1"/>
</dbReference>
<evidence type="ECO:0000313" key="3">
    <source>
        <dbReference type="EMBL" id="MBD3365055.1"/>
    </source>
</evidence>
<keyword evidence="1" id="KW-0732">Signal</keyword>
<dbReference type="Pfam" id="PF08308">
    <property type="entry name" value="PEGA"/>
    <property type="match status" value="3"/>
</dbReference>
<evidence type="ECO:0000313" key="4">
    <source>
        <dbReference type="Proteomes" id="UP000630660"/>
    </source>
</evidence>
<comment type="caution">
    <text evidence="3">The sequence shown here is derived from an EMBL/GenBank/DDBJ whole genome shotgun (WGS) entry which is preliminary data.</text>
</comment>
<dbReference type="AlphaFoldDB" id="A0A9D5QEH8"/>
<sequence length="475" mass="50976">MNKLLLTLGVAAMVLGMVFCEPEPTTGAIAVNSTPTGAAISLDGSSTGKITNAILTEIEEGSHDITLTLADHKDTTVSVTVVAGDTATVDIELEVDAYGNLYVTSNPTGAAIWLDDENTLETTDHLFTDLEVGDYTVKLTLDQYDDYETIVEIKADETDTVDADLEMKTGRIQVNSDPDGAAISLDGISTGQVTDALLEDVDIGERTIGLSKSGYADTSVSVTVTDDETANVDITLVEQQEEIELSADDATSAGWGFPVTDKEHKVAVKLTPPSYPFTITKAVYITIVWAGNPDPWEDPGDAVFFTPGFSGAPSQEIGRKQVAAYTYEDWNVFDVSSEDMVISSGSFFFALELTKDYSTLGYPAALLDAGTSLHHAGWAYTSFTSPDSDWVGWLAFDNFGMGGDWPSGMTLGDSVDVIMRVRGTIPGGYEVELMPDGSYESVSGWPLPKLPGVTVSTDNCDVDCKAINYDFRNYR</sequence>
<organism evidence="3 4">
    <name type="scientific">candidate division WOR-3 bacterium</name>
    <dbReference type="NCBI Taxonomy" id="2052148"/>
    <lineage>
        <taxon>Bacteria</taxon>
        <taxon>Bacteria division WOR-3</taxon>
    </lineage>
</organism>
<evidence type="ECO:0000259" key="2">
    <source>
        <dbReference type="Pfam" id="PF08308"/>
    </source>
</evidence>